<dbReference type="InterPro" id="IPR043128">
    <property type="entry name" value="Rev_trsase/Diguanyl_cyclase"/>
</dbReference>
<evidence type="ECO:0000256" key="3">
    <source>
        <dbReference type="SAM" id="MobiDB-lite"/>
    </source>
</evidence>
<dbReference type="Pfam" id="PF00990">
    <property type="entry name" value="GGDEF"/>
    <property type="match status" value="1"/>
</dbReference>
<evidence type="ECO:0000256" key="4">
    <source>
        <dbReference type="SAM" id="Phobius"/>
    </source>
</evidence>
<dbReference type="GO" id="GO:1902201">
    <property type="term" value="P:negative regulation of bacterial-type flagellum-dependent cell motility"/>
    <property type="evidence" value="ECO:0007669"/>
    <property type="project" value="TreeGrafter"/>
</dbReference>
<dbReference type="PANTHER" id="PTHR45138">
    <property type="entry name" value="REGULATORY COMPONENTS OF SENSORY TRANSDUCTION SYSTEM"/>
    <property type="match status" value="1"/>
</dbReference>
<dbReference type="FunFam" id="3.30.70.270:FF:000001">
    <property type="entry name" value="Diguanylate cyclase domain protein"/>
    <property type="match status" value="1"/>
</dbReference>
<sequence>MSKLGLAGVRIYGVAALTAVAALLLGLVLLQSSARSQDAFNWVKHTQEVIINLDGVESRLSQAESRLRGYLMSRDTSYLAGFSGDLIEADAFVARLGALVLDNPAQKARAARLTRLTAEKSRVMARAAHRMQLSAPDSLPDAAERRRGRLLMTAVMREVSAMRNAERRLLALRTSEAQTEVREVRALLLYGLPLLALLIGGIAWLIRTSISKPLADLLDVVTRFGTGDRAARASTVGRSAEFRRLAAAYNDMADHLVRAIDTQDARQHSNQLLSEMAQRLQAIQHDGELAEVLECFMPQLLADVAGAVYVHNHSRNMLLRVACWGNPETTPEMFPPDHCWGLRRGQSHVVANPGADLACVHAARSSIERRCEPLLAGGEVLGLIYVEGALIEENGFRLGVLMKNVALALVNDNLRSRLREQSIRDPLTTLFNRRYMEEALALETSRAERNGTPLSIVMCDVDHFKRFNDGHGHEAGDLLLAAVAALIQTHFRQGDVVCRYGGEEFTVIAPGASAILIHQRAEALRLAVREMTVEHHGRRLGPVTMSFGIDTWSAVGDRPLQTLLGEADRALFRAKRHGRDRVEFAAEAQPLETTRQDSSTSASLARTA</sequence>
<dbReference type="InterPro" id="IPR000160">
    <property type="entry name" value="GGDEF_dom"/>
</dbReference>
<dbReference type="EMBL" id="JACIJR010000004">
    <property type="protein sequence ID" value="MBB5729322.1"/>
    <property type="molecule type" value="Genomic_DNA"/>
</dbReference>
<dbReference type="RefSeq" id="WP_184075161.1">
    <property type="nucleotide sequence ID" value="NZ_BMJP01000001.1"/>
</dbReference>
<dbReference type="SMART" id="SM00304">
    <property type="entry name" value="HAMP"/>
    <property type="match status" value="1"/>
</dbReference>
<evidence type="ECO:0000256" key="1">
    <source>
        <dbReference type="ARBA" id="ARBA00012528"/>
    </source>
</evidence>
<dbReference type="CDD" id="cd06225">
    <property type="entry name" value="HAMP"/>
    <property type="match status" value="1"/>
</dbReference>
<dbReference type="AlphaFoldDB" id="A0A7W9BSF9"/>
<feature type="transmembrane region" description="Helical" evidence="4">
    <location>
        <begin position="12"/>
        <end position="30"/>
    </location>
</feature>
<feature type="region of interest" description="Disordered" evidence="3">
    <location>
        <begin position="584"/>
        <end position="608"/>
    </location>
</feature>
<keyword evidence="8" id="KW-1185">Reference proteome</keyword>
<dbReference type="GO" id="GO:0005886">
    <property type="term" value="C:plasma membrane"/>
    <property type="evidence" value="ECO:0007669"/>
    <property type="project" value="TreeGrafter"/>
</dbReference>
<proteinExistence type="predicted"/>
<dbReference type="Gene3D" id="3.30.70.270">
    <property type="match status" value="1"/>
</dbReference>
<keyword evidence="4" id="KW-0472">Membrane</keyword>
<feature type="transmembrane region" description="Helical" evidence="4">
    <location>
        <begin position="187"/>
        <end position="206"/>
    </location>
</feature>
<dbReference type="SUPFAM" id="SSF55781">
    <property type="entry name" value="GAF domain-like"/>
    <property type="match status" value="1"/>
</dbReference>
<reference evidence="7 8" key="1">
    <citation type="submission" date="2020-08" db="EMBL/GenBank/DDBJ databases">
        <title>Genomic Encyclopedia of Type Strains, Phase IV (KMG-IV): sequencing the most valuable type-strain genomes for metagenomic binning, comparative biology and taxonomic classification.</title>
        <authorList>
            <person name="Goeker M."/>
        </authorList>
    </citation>
    <scope>NUCLEOTIDE SEQUENCE [LARGE SCALE GENOMIC DNA]</scope>
    <source>
        <strain evidence="7 8">DSM 103336</strain>
    </source>
</reference>
<dbReference type="PANTHER" id="PTHR45138:SF9">
    <property type="entry name" value="DIGUANYLATE CYCLASE DGCM-RELATED"/>
    <property type="match status" value="1"/>
</dbReference>
<comment type="caution">
    <text evidence="7">The sequence shown here is derived from an EMBL/GenBank/DDBJ whole genome shotgun (WGS) entry which is preliminary data.</text>
</comment>
<dbReference type="SMART" id="SM00267">
    <property type="entry name" value="GGDEF"/>
    <property type="match status" value="1"/>
</dbReference>
<dbReference type="GO" id="GO:0052621">
    <property type="term" value="F:diguanylate cyclase activity"/>
    <property type="evidence" value="ECO:0007669"/>
    <property type="project" value="UniProtKB-EC"/>
</dbReference>
<dbReference type="Pfam" id="PF00672">
    <property type="entry name" value="HAMP"/>
    <property type="match status" value="1"/>
</dbReference>
<dbReference type="PROSITE" id="PS50887">
    <property type="entry name" value="GGDEF"/>
    <property type="match status" value="1"/>
</dbReference>
<dbReference type="InterPro" id="IPR029787">
    <property type="entry name" value="Nucleotide_cyclase"/>
</dbReference>
<comment type="catalytic activity">
    <reaction evidence="2">
        <text>2 GTP = 3',3'-c-di-GMP + 2 diphosphate</text>
        <dbReference type="Rhea" id="RHEA:24898"/>
        <dbReference type="ChEBI" id="CHEBI:33019"/>
        <dbReference type="ChEBI" id="CHEBI:37565"/>
        <dbReference type="ChEBI" id="CHEBI:58805"/>
        <dbReference type="EC" id="2.7.7.65"/>
    </reaction>
</comment>
<dbReference type="NCBIfam" id="TIGR00254">
    <property type="entry name" value="GGDEF"/>
    <property type="match status" value="1"/>
</dbReference>
<dbReference type="Proteomes" id="UP000546701">
    <property type="component" value="Unassembled WGS sequence"/>
</dbReference>
<dbReference type="GO" id="GO:0043709">
    <property type="term" value="P:cell adhesion involved in single-species biofilm formation"/>
    <property type="evidence" value="ECO:0007669"/>
    <property type="project" value="TreeGrafter"/>
</dbReference>
<feature type="domain" description="GGDEF" evidence="6">
    <location>
        <begin position="452"/>
        <end position="587"/>
    </location>
</feature>
<keyword evidence="4" id="KW-1133">Transmembrane helix</keyword>
<dbReference type="PROSITE" id="PS50885">
    <property type="entry name" value="HAMP"/>
    <property type="match status" value="1"/>
</dbReference>
<dbReference type="InterPro" id="IPR003660">
    <property type="entry name" value="HAMP_dom"/>
</dbReference>
<dbReference type="EC" id="2.7.7.65" evidence="1"/>
<dbReference type="GO" id="GO:0007165">
    <property type="term" value="P:signal transduction"/>
    <property type="evidence" value="ECO:0007669"/>
    <property type="project" value="InterPro"/>
</dbReference>
<dbReference type="SUPFAM" id="SSF158472">
    <property type="entry name" value="HAMP domain-like"/>
    <property type="match status" value="1"/>
</dbReference>
<keyword evidence="4" id="KW-0812">Transmembrane</keyword>
<protein>
    <recommendedName>
        <fullName evidence="1">diguanylate cyclase</fullName>
        <ecNumber evidence="1">2.7.7.65</ecNumber>
    </recommendedName>
</protein>
<dbReference type="CDD" id="cd01949">
    <property type="entry name" value="GGDEF"/>
    <property type="match status" value="1"/>
</dbReference>
<evidence type="ECO:0000313" key="7">
    <source>
        <dbReference type="EMBL" id="MBB5729322.1"/>
    </source>
</evidence>
<evidence type="ECO:0000259" key="6">
    <source>
        <dbReference type="PROSITE" id="PS50887"/>
    </source>
</evidence>
<accession>A0A7W9BSF9</accession>
<feature type="compositionally biased region" description="Polar residues" evidence="3">
    <location>
        <begin position="591"/>
        <end position="608"/>
    </location>
</feature>
<dbReference type="InterPro" id="IPR007891">
    <property type="entry name" value="CHASE3"/>
</dbReference>
<dbReference type="SUPFAM" id="SSF55073">
    <property type="entry name" value="Nucleotide cyclase"/>
    <property type="match status" value="1"/>
</dbReference>
<dbReference type="CDD" id="cd19410">
    <property type="entry name" value="HK9-like_sensor"/>
    <property type="match status" value="1"/>
</dbReference>
<organism evidence="7 8">
    <name type="scientific">Sphingomonas prati</name>
    <dbReference type="NCBI Taxonomy" id="1843237"/>
    <lineage>
        <taxon>Bacteria</taxon>
        <taxon>Pseudomonadati</taxon>
        <taxon>Pseudomonadota</taxon>
        <taxon>Alphaproteobacteria</taxon>
        <taxon>Sphingomonadales</taxon>
        <taxon>Sphingomonadaceae</taxon>
        <taxon>Sphingomonas</taxon>
    </lineage>
</organism>
<feature type="domain" description="HAMP" evidence="5">
    <location>
        <begin position="208"/>
        <end position="261"/>
    </location>
</feature>
<dbReference type="InterPro" id="IPR050469">
    <property type="entry name" value="Diguanylate_Cyclase"/>
</dbReference>
<dbReference type="Pfam" id="PF05227">
    <property type="entry name" value="CHASE3"/>
    <property type="match status" value="1"/>
</dbReference>
<evidence type="ECO:0000259" key="5">
    <source>
        <dbReference type="PROSITE" id="PS50885"/>
    </source>
</evidence>
<evidence type="ECO:0000256" key="2">
    <source>
        <dbReference type="ARBA" id="ARBA00034247"/>
    </source>
</evidence>
<dbReference type="Gene3D" id="6.10.340.10">
    <property type="match status" value="1"/>
</dbReference>
<evidence type="ECO:0000313" key="8">
    <source>
        <dbReference type="Proteomes" id="UP000546701"/>
    </source>
</evidence>
<gene>
    <name evidence="7" type="ORF">FHS99_001807</name>
</gene>
<name>A0A7W9BSF9_9SPHN</name>